<accession>A0A1M4X7R6</accession>
<dbReference type="OrthoDB" id="5918411at2"/>
<dbReference type="Proteomes" id="UP000184517">
    <property type="component" value="Unassembled WGS sequence"/>
</dbReference>
<gene>
    <name evidence="1" type="ORF">SAMN02745753_00995</name>
</gene>
<sequence>MSNIYKLQHPLNSAFEPVLNIIIDVTTQLDIPYFIAGATARDLLLFHVFGRDPGRKTHDIDTAILVSGWDSFTDVKSALLDSGLSETKLPHRLMHESSGLPIDIIPFGSIADKTGEIQWPPEHVVTMSVTGFQEAFDHAVLVDIGQGVSVKVTSLAGLVLLKLMAWQERRLETNKDVTDFLTILTEYPNVEFDRLYDDFIPAEKLNYDIERQGAFLLGHDLNMILYHPNTNSKTLSQLVALQTSQSEMFINDLLKIGCGLDPDQIEQRLADFWEGLDIFLA</sequence>
<dbReference type="EMBL" id="FQVF01000004">
    <property type="protein sequence ID" value="SHE89455.1"/>
    <property type="molecule type" value="Genomic_DNA"/>
</dbReference>
<dbReference type="Gene3D" id="3.30.460.40">
    <property type="match status" value="1"/>
</dbReference>
<proteinExistence type="predicted"/>
<evidence type="ECO:0000313" key="2">
    <source>
        <dbReference type="Proteomes" id="UP000184517"/>
    </source>
</evidence>
<name>A0A1M4X7R6_9GAMM</name>
<protein>
    <submittedName>
        <fullName evidence="1">Predicted nucleotidyltransferase</fullName>
    </submittedName>
</protein>
<keyword evidence="1" id="KW-0808">Transferase</keyword>
<keyword evidence="2" id="KW-1185">Reference proteome</keyword>
<reference evidence="2" key="1">
    <citation type="submission" date="2016-11" db="EMBL/GenBank/DDBJ databases">
        <authorList>
            <person name="Varghese N."/>
            <person name="Submissions S."/>
        </authorList>
    </citation>
    <scope>NUCLEOTIDE SEQUENCE [LARGE SCALE GENOMIC DNA]</scope>
    <source>
        <strain evidence="2">DSM 16579</strain>
    </source>
</reference>
<evidence type="ECO:0000313" key="1">
    <source>
        <dbReference type="EMBL" id="SHE89455.1"/>
    </source>
</evidence>
<dbReference type="RefSeq" id="WP_072838621.1">
    <property type="nucleotide sequence ID" value="NZ_FQVF01000004.1"/>
</dbReference>
<organism evidence="1 2">
    <name type="scientific">Marinomonas polaris DSM 16579</name>
    <dbReference type="NCBI Taxonomy" id="1122206"/>
    <lineage>
        <taxon>Bacteria</taxon>
        <taxon>Pseudomonadati</taxon>
        <taxon>Pseudomonadota</taxon>
        <taxon>Gammaproteobacteria</taxon>
        <taxon>Oceanospirillales</taxon>
        <taxon>Oceanospirillaceae</taxon>
        <taxon>Marinomonas</taxon>
    </lineage>
</organism>
<dbReference type="GO" id="GO:0016740">
    <property type="term" value="F:transferase activity"/>
    <property type="evidence" value="ECO:0007669"/>
    <property type="project" value="UniProtKB-KW"/>
</dbReference>
<dbReference type="AlphaFoldDB" id="A0A1M4X7R6"/>